<gene>
    <name evidence="2" type="ORF">OH76DRAFT_815001</name>
</gene>
<dbReference type="AlphaFoldDB" id="A0A371D2H3"/>
<organism evidence="2 3">
    <name type="scientific">Lentinus brumalis</name>
    <dbReference type="NCBI Taxonomy" id="2498619"/>
    <lineage>
        <taxon>Eukaryota</taxon>
        <taxon>Fungi</taxon>
        <taxon>Dikarya</taxon>
        <taxon>Basidiomycota</taxon>
        <taxon>Agaricomycotina</taxon>
        <taxon>Agaricomycetes</taxon>
        <taxon>Polyporales</taxon>
        <taxon>Polyporaceae</taxon>
        <taxon>Lentinus</taxon>
    </lineage>
</organism>
<reference evidence="2 3" key="1">
    <citation type="journal article" date="2018" name="Biotechnol. Biofuels">
        <title>Integrative visual omics of the white-rot fungus Polyporus brumalis exposes the biotechnological potential of its oxidative enzymes for delignifying raw plant biomass.</title>
        <authorList>
            <person name="Miyauchi S."/>
            <person name="Rancon A."/>
            <person name="Drula E."/>
            <person name="Hage H."/>
            <person name="Chaduli D."/>
            <person name="Favel A."/>
            <person name="Grisel S."/>
            <person name="Henrissat B."/>
            <person name="Herpoel-Gimbert I."/>
            <person name="Ruiz-Duenas F.J."/>
            <person name="Chevret D."/>
            <person name="Hainaut M."/>
            <person name="Lin J."/>
            <person name="Wang M."/>
            <person name="Pangilinan J."/>
            <person name="Lipzen A."/>
            <person name="Lesage-Meessen L."/>
            <person name="Navarro D."/>
            <person name="Riley R."/>
            <person name="Grigoriev I.V."/>
            <person name="Zhou S."/>
            <person name="Raouche S."/>
            <person name="Rosso M.N."/>
        </authorList>
    </citation>
    <scope>NUCLEOTIDE SEQUENCE [LARGE SCALE GENOMIC DNA]</scope>
    <source>
        <strain evidence="2 3">BRFM 1820</strain>
    </source>
</reference>
<protein>
    <submittedName>
        <fullName evidence="2">Uncharacterized protein</fullName>
    </submittedName>
</protein>
<feature type="compositionally biased region" description="Low complexity" evidence="1">
    <location>
        <begin position="101"/>
        <end position="113"/>
    </location>
</feature>
<keyword evidence="3" id="KW-1185">Reference proteome</keyword>
<feature type="compositionally biased region" description="Low complexity" evidence="1">
    <location>
        <begin position="278"/>
        <end position="291"/>
    </location>
</feature>
<proteinExistence type="predicted"/>
<evidence type="ECO:0000313" key="2">
    <source>
        <dbReference type="EMBL" id="RDX46734.1"/>
    </source>
</evidence>
<feature type="region of interest" description="Disordered" evidence="1">
    <location>
        <begin position="273"/>
        <end position="313"/>
    </location>
</feature>
<evidence type="ECO:0000313" key="3">
    <source>
        <dbReference type="Proteomes" id="UP000256964"/>
    </source>
</evidence>
<feature type="region of interest" description="Disordered" evidence="1">
    <location>
        <begin position="1"/>
        <end position="198"/>
    </location>
</feature>
<dbReference type="EMBL" id="KZ857424">
    <property type="protein sequence ID" value="RDX46734.1"/>
    <property type="molecule type" value="Genomic_DNA"/>
</dbReference>
<name>A0A371D2H3_9APHY</name>
<evidence type="ECO:0000256" key="1">
    <source>
        <dbReference type="SAM" id="MobiDB-lite"/>
    </source>
</evidence>
<dbReference type="Proteomes" id="UP000256964">
    <property type="component" value="Unassembled WGS sequence"/>
</dbReference>
<feature type="compositionally biased region" description="Basic residues" evidence="1">
    <location>
        <begin position="148"/>
        <end position="157"/>
    </location>
</feature>
<feature type="compositionally biased region" description="Acidic residues" evidence="1">
    <location>
        <begin position="52"/>
        <end position="62"/>
    </location>
</feature>
<sequence length="388" mass="41723">MRGRSFTHEAAMGVTYIFDSDEERARSSSRLSGTTAVPTQPAGERDSTYVPGDDEASDDDMYDGPSPSSYRKRPRGDAGTEEEGQTPRKSARLGGTKDYHAGAASTSTAGSSSRSNLAGSPAGSGENPEYIYVSSDSEIPPGPVPSSVRKKQTKLPRPRTLASAFESVTLQPRKTSKGKEHAKKARSGPPRHPEPVQAIPSWFDDALRDIRRTFPAARMSVICRSTSNGSSRWGVKCTLCDPPREIVGPGSSLVNYRHHLTGSKARHFPLEQAANEQPTSKAPQPASSSSAVHTRKEGPRVSPPKTPKKPKPEVADAVERFLKGMGLTSEFAGALRRVGISDEARMKALGQLPDTVLDRLEKSLAEEGLDVSALLLVREGLKRRATAP</sequence>
<dbReference type="OrthoDB" id="2757857at2759"/>
<accession>A0A371D2H3</accession>
<feature type="compositionally biased region" description="Basic residues" evidence="1">
    <location>
        <begin position="174"/>
        <end position="186"/>
    </location>
</feature>